<dbReference type="PROSITE" id="PS01032">
    <property type="entry name" value="PPM_1"/>
    <property type="match status" value="1"/>
</dbReference>
<dbReference type="Proteomes" id="UP001209878">
    <property type="component" value="Unassembled WGS sequence"/>
</dbReference>
<evidence type="ECO:0000259" key="6">
    <source>
        <dbReference type="PROSITE" id="PS51746"/>
    </source>
</evidence>
<feature type="region of interest" description="Disordered" evidence="5">
    <location>
        <begin position="1"/>
        <end position="25"/>
    </location>
</feature>
<evidence type="ECO:0000313" key="8">
    <source>
        <dbReference type="Proteomes" id="UP001209878"/>
    </source>
</evidence>
<comment type="caution">
    <text evidence="7">The sequence shown here is derived from an EMBL/GenBank/DDBJ whole genome shotgun (WGS) entry which is preliminary data.</text>
</comment>
<dbReference type="InterPro" id="IPR036457">
    <property type="entry name" value="PPM-type-like_dom_sf"/>
</dbReference>
<evidence type="ECO:0000256" key="2">
    <source>
        <dbReference type="ARBA" id="ARBA00022801"/>
    </source>
</evidence>
<organism evidence="7 8">
    <name type="scientific">Ridgeia piscesae</name>
    <name type="common">Tubeworm</name>
    <dbReference type="NCBI Taxonomy" id="27915"/>
    <lineage>
        <taxon>Eukaryota</taxon>
        <taxon>Metazoa</taxon>
        <taxon>Spiralia</taxon>
        <taxon>Lophotrochozoa</taxon>
        <taxon>Annelida</taxon>
        <taxon>Polychaeta</taxon>
        <taxon>Sedentaria</taxon>
        <taxon>Canalipalpata</taxon>
        <taxon>Sabellida</taxon>
        <taxon>Siboglinidae</taxon>
        <taxon>Ridgeia</taxon>
    </lineage>
</organism>
<protein>
    <recommendedName>
        <fullName evidence="6">PPM-type phosphatase domain-containing protein</fullName>
    </recommendedName>
</protein>
<dbReference type="GO" id="GO:0046872">
    <property type="term" value="F:metal ion binding"/>
    <property type="evidence" value="ECO:0007669"/>
    <property type="project" value="UniProtKB-KW"/>
</dbReference>
<evidence type="ECO:0000256" key="3">
    <source>
        <dbReference type="ARBA" id="ARBA00022912"/>
    </source>
</evidence>
<keyword evidence="1" id="KW-0479">Metal-binding</keyword>
<dbReference type="PROSITE" id="PS51746">
    <property type="entry name" value="PPM_2"/>
    <property type="match status" value="1"/>
</dbReference>
<dbReference type="Gene3D" id="3.60.40.10">
    <property type="entry name" value="PPM-type phosphatase domain"/>
    <property type="match status" value="1"/>
</dbReference>
<proteinExistence type="inferred from homology"/>
<name>A0AAD9UCA1_RIDPI</name>
<dbReference type="GO" id="GO:0004722">
    <property type="term" value="F:protein serine/threonine phosphatase activity"/>
    <property type="evidence" value="ECO:0007669"/>
    <property type="project" value="InterPro"/>
</dbReference>
<reference evidence="7" key="1">
    <citation type="journal article" date="2023" name="Mol. Biol. Evol.">
        <title>Third-Generation Sequencing Reveals the Adaptive Role of the Epigenome in Three Deep-Sea Polychaetes.</title>
        <authorList>
            <person name="Perez M."/>
            <person name="Aroh O."/>
            <person name="Sun Y."/>
            <person name="Lan Y."/>
            <person name="Juniper S.K."/>
            <person name="Young C.R."/>
            <person name="Angers B."/>
            <person name="Qian P.Y."/>
        </authorList>
    </citation>
    <scope>NUCLEOTIDE SEQUENCE</scope>
    <source>
        <strain evidence="7">R07B-5</strain>
    </source>
</reference>
<keyword evidence="8" id="KW-1185">Reference proteome</keyword>
<comment type="similarity">
    <text evidence="4">Belongs to the PP2C family.</text>
</comment>
<evidence type="ECO:0000256" key="5">
    <source>
        <dbReference type="SAM" id="MobiDB-lite"/>
    </source>
</evidence>
<dbReference type="AlphaFoldDB" id="A0AAD9UCA1"/>
<dbReference type="PANTHER" id="PTHR47992">
    <property type="entry name" value="PROTEIN PHOSPHATASE"/>
    <property type="match status" value="1"/>
</dbReference>
<feature type="domain" description="PPM-type phosphatase" evidence="6">
    <location>
        <begin position="69"/>
        <end position="341"/>
    </location>
</feature>
<evidence type="ECO:0000256" key="4">
    <source>
        <dbReference type="RuleBase" id="RU003465"/>
    </source>
</evidence>
<dbReference type="InterPro" id="IPR001932">
    <property type="entry name" value="PPM-type_phosphatase-like_dom"/>
</dbReference>
<dbReference type="SUPFAM" id="SSF81606">
    <property type="entry name" value="PP2C-like"/>
    <property type="match status" value="1"/>
</dbReference>
<dbReference type="SMART" id="SM00332">
    <property type="entry name" value="PP2Cc"/>
    <property type="match status" value="1"/>
</dbReference>
<dbReference type="FunFam" id="3.60.40.10:FF:000156">
    <property type="entry name" value="Integrin-linked kinase-associated serine/threonine phosphatase 2C"/>
    <property type="match status" value="1"/>
</dbReference>
<dbReference type="InterPro" id="IPR000222">
    <property type="entry name" value="PP2C_BS"/>
</dbReference>
<keyword evidence="3 4" id="KW-0904">Protein phosphatase</keyword>
<sequence>MSTVEQKAGGVAVEERPATSGSNNQVCKSCTLETETAERGTKRKLGADVSGLCKKPTTDAVAVASYSFKGYVAERQGEREEMQDAHVVLDTFLSPDTESQLCCSYYAVFDGHGGTRASKHAAEHLHRNLKERLPKDASRIEADIKKCFIDVFKKTDEEFLKLAKKNKPVWKDGSTAVAVLAINSTLYIANLGDSKAVLCRFDAAGKMAMPIPLTKDHNATLYDERKRIQKAGGKVIDGRVMGVLEVSRSIGDGPYKKHGVSCIPDIKRCQLTENDRYVLIACDGLWKAFDNRTAIEFINKVLNDPKIEKMAEKYEAACSRLASEAVRKLSADNVTVMLVHIANTR</sequence>
<keyword evidence="2 4" id="KW-0378">Hydrolase</keyword>
<dbReference type="CDD" id="cd00143">
    <property type="entry name" value="PP2Cc"/>
    <property type="match status" value="1"/>
</dbReference>
<dbReference type="Pfam" id="PF00481">
    <property type="entry name" value="PP2C"/>
    <property type="match status" value="1"/>
</dbReference>
<evidence type="ECO:0000256" key="1">
    <source>
        <dbReference type="ARBA" id="ARBA00022723"/>
    </source>
</evidence>
<dbReference type="InterPro" id="IPR015655">
    <property type="entry name" value="PP2C"/>
</dbReference>
<gene>
    <name evidence="7" type="ORF">NP493_286g01045</name>
</gene>
<dbReference type="EMBL" id="JAODUO010000286">
    <property type="protein sequence ID" value="KAK2184010.1"/>
    <property type="molecule type" value="Genomic_DNA"/>
</dbReference>
<accession>A0AAD9UCA1</accession>
<evidence type="ECO:0000313" key="7">
    <source>
        <dbReference type="EMBL" id="KAK2184010.1"/>
    </source>
</evidence>